<reference evidence="1 2" key="1">
    <citation type="submission" date="2021-03" db="EMBL/GenBank/DDBJ databases">
        <title>Complete genome of Streptomyces formicae strain 1H-GS9 (DSM 100524).</title>
        <authorList>
            <person name="Atanasov K.E."/>
            <person name="Altabella T."/>
            <person name="Ferrer A."/>
        </authorList>
    </citation>
    <scope>NUCLEOTIDE SEQUENCE [LARGE SCALE GENOMIC DNA]</scope>
    <source>
        <strain evidence="1 2">1H-GS9</strain>
    </source>
</reference>
<accession>A0ABY3WTP4</accession>
<evidence type="ECO:0000313" key="2">
    <source>
        <dbReference type="Proteomes" id="UP000828924"/>
    </source>
</evidence>
<evidence type="ECO:0000313" key="1">
    <source>
        <dbReference type="EMBL" id="UNM16019.1"/>
    </source>
</evidence>
<proteinExistence type="predicted"/>
<gene>
    <name evidence="1" type="ORF">J4032_35205</name>
</gene>
<organism evidence="1 2">
    <name type="scientific">Streptomyces formicae</name>
    <dbReference type="NCBI Taxonomy" id="1616117"/>
    <lineage>
        <taxon>Bacteria</taxon>
        <taxon>Bacillati</taxon>
        <taxon>Actinomycetota</taxon>
        <taxon>Actinomycetes</taxon>
        <taxon>Kitasatosporales</taxon>
        <taxon>Streptomycetaceae</taxon>
        <taxon>Streptomyces</taxon>
    </lineage>
</organism>
<dbReference type="RefSeq" id="WP_242338292.1">
    <property type="nucleotide sequence ID" value="NZ_CP071872.1"/>
</dbReference>
<dbReference type="Pfam" id="PF01944">
    <property type="entry name" value="SpoIIM"/>
    <property type="match status" value="1"/>
</dbReference>
<keyword evidence="2" id="KW-1185">Reference proteome</keyword>
<sequence length="181" mass="17853">MFVIAFSVSLAALCTGIVLGYSSMDPAGGDGAWAGSGGQPAEISFASSFGPILVRNTGAAMLLFSGVLTAGFSTVVALGLMAAYIGATFGAAAHTAGFQEALGSIVLYAPLEFVGLLLAATAGMLPVVVGVANALRSSAEDGRSPLRAYAESVALSLKTLGVAVAVILIAALAESVVIAAR</sequence>
<protein>
    <submittedName>
        <fullName evidence="1">Stage II sporulation protein M</fullName>
    </submittedName>
</protein>
<dbReference type="EMBL" id="CP071872">
    <property type="protein sequence ID" value="UNM16019.1"/>
    <property type="molecule type" value="Genomic_DNA"/>
</dbReference>
<dbReference type="InterPro" id="IPR002798">
    <property type="entry name" value="SpoIIM-like"/>
</dbReference>
<name>A0ABY3WTP4_9ACTN</name>
<dbReference type="Proteomes" id="UP000828924">
    <property type="component" value="Chromosome"/>
</dbReference>